<comment type="caution">
    <text evidence="2">The sequence shown here is derived from an EMBL/GenBank/DDBJ whole genome shotgun (WGS) entry which is preliminary data.</text>
</comment>
<keyword evidence="3" id="KW-1185">Reference proteome</keyword>
<sequence>MLSMLLDVKVLRDIELPDDSSFETVLDERDRCFGTLGEGILDPSILVHVDLRLEKKQMRRGAHKCGVAYRRLKVDSIAFNISDTFEARRHVWGVKDLEKIPDGYEQSRVSRKKWKIDLSSGGVNEILGKALERWTNIIFMQYSPLYISLLGGLPCLGIINSIIDNFGIIPDFRGALTKAVNAIVAVRVGSVTSGGRGQRDHLRWSRNFQLVDVHKQSAMLLVHSQDSSGWNVETEEPLGKTEWSVQLEEGGSSGVQNERSPTSSFGSGADGRDLGNYDEESGGETPQQLFGHQITKPSALRNSLFVMGILGWIFRWHHLGRESVQKSSGSKS</sequence>
<protein>
    <submittedName>
        <fullName evidence="2">Uncharacterized protein</fullName>
    </submittedName>
</protein>
<evidence type="ECO:0000256" key="1">
    <source>
        <dbReference type="SAM" id="MobiDB-lite"/>
    </source>
</evidence>
<name>A0AA39JGF2_9AGAR</name>
<feature type="compositionally biased region" description="Polar residues" evidence="1">
    <location>
        <begin position="254"/>
        <end position="266"/>
    </location>
</feature>
<reference evidence="2" key="1">
    <citation type="submission" date="2023-06" db="EMBL/GenBank/DDBJ databases">
        <authorList>
            <consortium name="Lawrence Berkeley National Laboratory"/>
            <person name="Ahrendt S."/>
            <person name="Sahu N."/>
            <person name="Indic B."/>
            <person name="Wong-Bajracharya J."/>
            <person name="Merenyi Z."/>
            <person name="Ke H.-M."/>
            <person name="Monk M."/>
            <person name="Kocsube S."/>
            <person name="Drula E."/>
            <person name="Lipzen A."/>
            <person name="Balint B."/>
            <person name="Henrissat B."/>
            <person name="Andreopoulos B."/>
            <person name="Martin F.M."/>
            <person name="Harder C.B."/>
            <person name="Rigling D."/>
            <person name="Ford K.L."/>
            <person name="Foster G.D."/>
            <person name="Pangilinan J."/>
            <person name="Papanicolaou A."/>
            <person name="Barry K."/>
            <person name="LaButti K."/>
            <person name="Viragh M."/>
            <person name="Koriabine M."/>
            <person name="Yan M."/>
            <person name="Riley R."/>
            <person name="Champramary S."/>
            <person name="Plett K.L."/>
            <person name="Tsai I.J."/>
            <person name="Slot J."/>
            <person name="Sipos G."/>
            <person name="Plett J."/>
            <person name="Nagy L.G."/>
            <person name="Grigoriev I.V."/>
        </authorList>
    </citation>
    <scope>NUCLEOTIDE SEQUENCE</scope>
    <source>
        <strain evidence="2">FPL87.14</strain>
    </source>
</reference>
<evidence type="ECO:0000313" key="2">
    <source>
        <dbReference type="EMBL" id="KAK0441311.1"/>
    </source>
</evidence>
<accession>A0AA39JGF2</accession>
<proteinExistence type="predicted"/>
<dbReference type="EMBL" id="JAUEPT010000030">
    <property type="protein sequence ID" value="KAK0441311.1"/>
    <property type="molecule type" value="Genomic_DNA"/>
</dbReference>
<dbReference type="AlphaFoldDB" id="A0AA39JGF2"/>
<organism evidence="2 3">
    <name type="scientific">Armillaria borealis</name>
    <dbReference type="NCBI Taxonomy" id="47425"/>
    <lineage>
        <taxon>Eukaryota</taxon>
        <taxon>Fungi</taxon>
        <taxon>Dikarya</taxon>
        <taxon>Basidiomycota</taxon>
        <taxon>Agaricomycotina</taxon>
        <taxon>Agaricomycetes</taxon>
        <taxon>Agaricomycetidae</taxon>
        <taxon>Agaricales</taxon>
        <taxon>Marasmiineae</taxon>
        <taxon>Physalacriaceae</taxon>
        <taxon>Armillaria</taxon>
    </lineage>
</organism>
<feature type="region of interest" description="Disordered" evidence="1">
    <location>
        <begin position="247"/>
        <end position="289"/>
    </location>
</feature>
<dbReference type="Proteomes" id="UP001175226">
    <property type="component" value="Unassembled WGS sequence"/>
</dbReference>
<gene>
    <name evidence="2" type="ORF">EV421DRAFT_1736780</name>
</gene>
<evidence type="ECO:0000313" key="3">
    <source>
        <dbReference type="Proteomes" id="UP001175226"/>
    </source>
</evidence>